<reference evidence="2" key="1">
    <citation type="journal article" date="2013" name="Nature">
        <title>Draft genome of the wheat A-genome progenitor Triticum urartu.</title>
        <authorList>
            <person name="Ling H.Q."/>
            <person name="Zhao S."/>
            <person name="Liu D."/>
            <person name="Wang J."/>
            <person name="Sun H."/>
            <person name="Zhang C."/>
            <person name="Fan H."/>
            <person name="Li D."/>
            <person name="Dong L."/>
            <person name="Tao Y."/>
            <person name="Gao C."/>
            <person name="Wu H."/>
            <person name="Li Y."/>
            <person name="Cui Y."/>
            <person name="Guo X."/>
            <person name="Zheng S."/>
            <person name="Wang B."/>
            <person name="Yu K."/>
            <person name="Liang Q."/>
            <person name="Yang W."/>
            <person name="Lou X."/>
            <person name="Chen J."/>
            <person name="Feng M."/>
            <person name="Jian J."/>
            <person name="Zhang X."/>
            <person name="Luo G."/>
            <person name="Jiang Y."/>
            <person name="Liu J."/>
            <person name="Wang Z."/>
            <person name="Sha Y."/>
            <person name="Zhang B."/>
            <person name="Wu H."/>
            <person name="Tang D."/>
            <person name="Shen Q."/>
            <person name="Xue P."/>
            <person name="Zou S."/>
            <person name="Wang X."/>
            <person name="Liu X."/>
            <person name="Wang F."/>
            <person name="Yang Y."/>
            <person name="An X."/>
            <person name="Dong Z."/>
            <person name="Zhang K."/>
            <person name="Zhang X."/>
            <person name="Luo M.C."/>
            <person name="Dvorak J."/>
            <person name="Tong Y."/>
            <person name="Wang J."/>
            <person name="Yang H."/>
            <person name="Li Z."/>
            <person name="Wang D."/>
            <person name="Zhang A."/>
            <person name="Wang J."/>
        </authorList>
    </citation>
    <scope>NUCLEOTIDE SEQUENCE</scope>
    <source>
        <strain evidence="2">cv. G1812</strain>
    </source>
</reference>
<accession>A0A8R7QXG0</accession>
<organism evidence="1 2">
    <name type="scientific">Triticum urartu</name>
    <name type="common">Red wild einkorn</name>
    <name type="synonym">Crithodium urartu</name>
    <dbReference type="NCBI Taxonomy" id="4572"/>
    <lineage>
        <taxon>Eukaryota</taxon>
        <taxon>Viridiplantae</taxon>
        <taxon>Streptophyta</taxon>
        <taxon>Embryophyta</taxon>
        <taxon>Tracheophyta</taxon>
        <taxon>Spermatophyta</taxon>
        <taxon>Magnoliopsida</taxon>
        <taxon>Liliopsida</taxon>
        <taxon>Poales</taxon>
        <taxon>Poaceae</taxon>
        <taxon>BOP clade</taxon>
        <taxon>Pooideae</taxon>
        <taxon>Triticodae</taxon>
        <taxon>Triticeae</taxon>
        <taxon>Triticinae</taxon>
        <taxon>Triticum</taxon>
    </lineage>
</organism>
<dbReference type="Gramene" id="TuG1812G0700001328.01.T01">
    <property type="protein sequence ID" value="TuG1812G0700001328.01.T01.cds467017"/>
    <property type="gene ID" value="TuG1812G0700001328.01"/>
</dbReference>
<dbReference type="Proteomes" id="UP000015106">
    <property type="component" value="Chromosome 7"/>
</dbReference>
<keyword evidence="2" id="KW-1185">Reference proteome</keyword>
<reference evidence="1" key="2">
    <citation type="submission" date="2018-03" db="EMBL/GenBank/DDBJ databases">
        <title>The Triticum urartu genome reveals the dynamic nature of wheat genome evolution.</title>
        <authorList>
            <person name="Ling H."/>
            <person name="Ma B."/>
            <person name="Shi X."/>
            <person name="Liu H."/>
            <person name="Dong L."/>
            <person name="Sun H."/>
            <person name="Cao Y."/>
            <person name="Gao Q."/>
            <person name="Zheng S."/>
            <person name="Li Y."/>
            <person name="Yu Y."/>
            <person name="Du H."/>
            <person name="Qi M."/>
            <person name="Li Y."/>
            <person name="Yu H."/>
            <person name="Cui Y."/>
            <person name="Wang N."/>
            <person name="Chen C."/>
            <person name="Wu H."/>
            <person name="Zhao Y."/>
            <person name="Zhang J."/>
            <person name="Li Y."/>
            <person name="Zhou W."/>
            <person name="Zhang B."/>
            <person name="Hu W."/>
            <person name="Eijk M."/>
            <person name="Tang J."/>
            <person name="Witsenboer H."/>
            <person name="Zhao S."/>
            <person name="Li Z."/>
            <person name="Zhang A."/>
            <person name="Wang D."/>
            <person name="Liang C."/>
        </authorList>
    </citation>
    <scope>NUCLEOTIDE SEQUENCE [LARGE SCALE GENOMIC DNA]</scope>
    <source>
        <strain evidence="1">cv. G1812</strain>
    </source>
</reference>
<reference evidence="1" key="3">
    <citation type="submission" date="2022-06" db="UniProtKB">
        <authorList>
            <consortium name="EnsemblPlants"/>
        </authorList>
    </citation>
    <scope>IDENTIFICATION</scope>
</reference>
<sequence length="118" mass="13032">MISPALHCPQISLCFFLPLLRRQRRVILPRQQHVVEHRARPNAGHGGARALLLVEPRDGAPPHQAPDGAPRRAAHCLVGSVEMGLRRAGDNRPLEGHHEPAQERVPVPICDQVLRGVE</sequence>
<name>A0A8R7QXG0_TRIUA</name>
<evidence type="ECO:0000313" key="1">
    <source>
        <dbReference type="EnsemblPlants" id="TuG1812G0700001328.01.T01.cds467017"/>
    </source>
</evidence>
<protein>
    <submittedName>
        <fullName evidence="1">Uncharacterized protein</fullName>
    </submittedName>
</protein>
<proteinExistence type="predicted"/>
<evidence type="ECO:0000313" key="2">
    <source>
        <dbReference type="Proteomes" id="UP000015106"/>
    </source>
</evidence>
<dbReference type="EnsemblPlants" id="TuG1812G0700001328.01.T01">
    <property type="protein sequence ID" value="TuG1812G0700001328.01.T01.cds467017"/>
    <property type="gene ID" value="TuG1812G0700001328.01"/>
</dbReference>
<dbReference type="AlphaFoldDB" id="A0A8R7QXG0"/>